<dbReference type="STRING" id="65499.SAMN04488000_12698"/>
<gene>
    <name evidence="1" type="ORF">SAMN04488000_12698</name>
</gene>
<dbReference type="AlphaFoldDB" id="A0A1H9X1N5"/>
<protein>
    <recommendedName>
        <fullName evidence="3">Restriction endonuclease</fullName>
    </recommendedName>
</protein>
<dbReference type="EMBL" id="FOFV01000026">
    <property type="protein sequence ID" value="SES40004.1"/>
    <property type="molecule type" value="Genomic_DNA"/>
</dbReference>
<dbReference type="RefSeq" id="WP_089926716.1">
    <property type="nucleotide sequence ID" value="NZ_FOFV01000026.1"/>
</dbReference>
<sequence>MSLNIGAQQQVPETVRAAIVCVCRDALHWRGDLEALYLGCGVPASMYERYNHADFSKAKIARAVLNELHALGPTGAVIQRKIVDELCRMGRPHTDAPDQAKGRAALAALKEEATTQHILVDPEQAAAEQRRSRADQQQRAQQQRLERLSGLERKFFDLLRAQPRTQQDRQQRGYALETLLVDLFSLYDIEYRRPYRLQHEQIDGSFHFRGFTYLVEAKWEKHPPTFGDLAKFKFNVDGKLDSTRGLFVAMAGFDNNTLDHLANVARGSRNNLILVDAQDLITIFDGRMTLSDALIAKIDAAEQEGRCWLPLGR</sequence>
<accession>A0A1H9X1N5</accession>
<evidence type="ECO:0008006" key="3">
    <source>
        <dbReference type="Google" id="ProtNLM"/>
    </source>
</evidence>
<name>A0A1H9X1N5_9PSEU</name>
<evidence type="ECO:0000313" key="2">
    <source>
        <dbReference type="Proteomes" id="UP000199503"/>
    </source>
</evidence>
<dbReference type="OrthoDB" id="5521926at2"/>
<keyword evidence="2" id="KW-1185">Reference proteome</keyword>
<dbReference type="InterPro" id="IPR011335">
    <property type="entry name" value="Restrct_endonuc-II-like"/>
</dbReference>
<dbReference type="Proteomes" id="UP000199503">
    <property type="component" value="Unassembled WGS sequence"/>
</dbReference>
<proteinExistence type="predicted"/>
<organism evidence="1 2">
    <name type="scientific">Lentzea albida</name>
    <dbReference type="NCBI Taxonomy" id="65499"/>
    <lineage>
        <taxon>Bacteria</taxon>
        <taxon>Bacillati</taxon>
        <taxon>Actinomycetota</taxon>
        <taxon>Actinomycetes</taxon>
        <taxon>Pseudonocardiales</taxon>
        <taxon>Pseudonocardiaceae</taxon>
        <taxon>Lentzea</taxon>
    </lineage>
</organism>
<dbReference type="SUPFAM" id="SSF52980">
    <property type="entry name" value="Restriction endonuclease-like"/>
    <property type="match status" value="1"/>
</dbReference>
<reference evidence="2" key="1">
    <citation type="submission" date="2016-10" db="EMBL/GenBank/DDBJ databases">
        <authorList>
            <person name="Varghese N."/>
            <person name="Submissions S."/>
        </authorList>
    </citation>
    <scope>NUCLEOTIDE SEQUENCE [LARGE SCALE GENOMIC DNA]</scope>
    <source>
        <strain evidence="2">DSM 44437</strain>
    </source>
</reference>
<evidence type="ECO:0000313" key="1">
    <source>
        <dbReference type="EMBL" id="SES40004.1"/>
    </source>
</evidence>